<dbReference type="PANTHER" id="PTHR33543:SF37">
    <property type="entry name" value="METALLOTHIONEIN-LIKE PROTEIN 4B"/>
    <property type="match status" value="1"/>
</dbReference>
<protein>
    <recommendedName>
        <fullName evidence="5">Metallothionein-like protein</fullName>
    </recommendedName>
</protein>
<name>Q5ZF73_PLAMJ</name>
<dbReference type="GO" id="GO:0046872">
    <property type="term" value="F:metal ion binding"/>
    <property type="evidence" value="ECO:0007669"/>
    <property type="project" value="UniProtKB-UniRule"/>
</dbReference>
<sequence>MSSCGSSNCSCGSSCKCGSGCGCSMYPDVEKNANQVTIIEGLAPSKMFSEGVEESFSAEGGQGCKCGAGCKCDPCTC</sequence>
<evidence type="ECO:0000256" key="2">
    <source>
        <dbReference type="ARBA" id="ARBA00005802"/>
    </source>
</evidence>
<dbReference type="EMBL" id="AJ843993">
    <property type="protein sequence ID" value="CAH59434.1"/>
    <property type="molecule type" value="mRNA"/>
</dbReference>
<evidence type="ECO:0000256" key="5">
    <source>
        <dbReference type="RuleBase" id="RU369052"/>
    </source>
</evidence>
<accession>Q5ZF73</accession>
<organism evidence="7">
    <name type="scientific">Plantago major</name>
    <name type="common">Common plantain</name>
    <dbReference type="NCBI Taxonomy" id="29818"/>
    <lineage>
        <taxon>Eukaryota</taxon>
        <taxon>Viridiplantae</taxon>
        <taxon>Streptophyta</taxon>
        <taxon>Embryophyta</taxon>
        <taxon>Tracheophyta</taxon>
        <taxon>Spermatophyta</taxon>
        <taxon>Magnoliopsida</taxon>
        <taxon>eudicotyledons</taxon>
        <taxon>Gunneridae</taxon>
        <taxon>Pentapetalae</taxon>
        <taxon>asterids</taxon>
        <taxon>lamiids</taxon>
        <taxon>Lamiales</taxon>
        <taxon>Plantaginaceae</taxon>
        <taxon>Plantagineae</taxon>
        <taxon>Plantago</taxon>
    </lineage>
</organism>
<keyword evidence="4 5" id="KW-0480">Metal-thiolate cluster</keyword>
<dbReference type="Pfam" id="PF01439">
    <property type="entry name" value="Metallothio_2"/>
    <property type="match status" value="1"/>
</dbReference>
<evidence type="ECO:0000313" key="7">
    <source>
        <dbReference type="EMBL" id="CAH59439.1"/>
    </source>
</evidence>
<dbReference type="InterPro" id="IPR000347">
    <property type="entry name" value="Metalthion_15p"/>
</dbReference>
<dbReference type="PANTHER" id="PTHR33543">
    <property type="entry name" value="METALLOTHIONEIN-LIKE PROTEIN 2A"/>
    <property type="match status" value="1"/>
</dbReference>
<comment type="similarity">
    <text evidence="2 5">Belongs to the metallothionein superfamily. Type 15 family.</text>
</comment>
<evidence type="ECO:0000256" key="3">
    <source>
        <dbReference type="ARBA" id="ARBA00022723"/>
    </source>
</evidence>
<dbReference type="EMBL" id="AJ843996">
    <property type="protein sequence ID" value="CAH59439.1"/>
    <property type="molecule type" value="mRNA"/>
</dbReference>
<gene>
    <name evidence="7" type="primary">mt4</name>
    <name evidence="6" type="synonym">mt1</name>
</gene>
<evidence type="ECO:0000256" key="1">
    <source>
        <dbReference type="ARBA" id="ARBA00002568"/>
    </source>
</evidence>
<reference evidence="7" key="1">
    <citation type="journal article" date="2006" name="Plant Physiol.">
        <title>Common plantain. A collection of expressed sequence tags from vascular tissue and a simple and efficient transformation method.</title>
        <authorList>
            <person name="Pommerrenig B."/>
            <person name="Barth I."/>
            <person name="Niedermeier M."/>
            <person name="Kopp S."/>
            <person name="Schmid J."/>
            <person name="Dwyer R.A."/>
            <person name="McNair R.J."/>
            <person name="Klebl F."/>
            <person name="Sauer N."/>
        </authorList>
    </citation>
    <scope>NUCLEOTIDE SEQUENCE</scope>
    <source>
        <tissue evidence="7">Vascular tissue</tissue>
    </source>
</reference>
<evidence type="ECO:0000313" key="6">
    <source>
        <dbReference type="EMBL" id="CAH59434.1"/>
    </source>
</evidence>
<proteinExistence type="evidence at transcript level"/>
<evidence type="ECO:0000256" key="4">
    <source>
        <dbReference type="ARBA" id="ARBA00022851"/>
    </source>
</evidence>
<dbReference type="AlphaFoldDB" id="Q5ZF73"/>
<comment type="function">
    <text evidence="1 5">Metallothioneins have a high content of cysteine residues that bind various heavy metals.</text>
</comment>
<keyword evidence="3 5" id="KW-0479">Metal-binding</keyword>